<feature type="region of interest" description="Disordered" evidence="1">
    <location>
        <begin position="403"/>
        <end position="425"/>
    </location>
</feature>
<feature type="signal peptide" evidence="2">
    <location>
        <begin position="1"/>
        <end position="30"/>
    </location>
</feature>
<evidence type="ECO:0000313" key="4">
    <source>
        <dbReference type="EMBL" id="ASN22757.1"/>
    </source>
</evidence>
<protein>
    <recommendedName>
        <fullName evidence="3">DUF11 domain-containing protein</fullName>
    </recommendedName>
</protein>
<dbReference type="InterPro" id="IPR013320">
    <property type="entry name" value="ConA-like_dom_sf"/>
</dbReference>
<evidence type="ECO:0000256" key="2">
    <source>
        <dbReference type="SAM" id="SignalP"/>
    </source>
</evidence>
<dbReference type="InterPro" id="IPR047589">
    <property type="entry name" value="DUF11_rpt"/>
</dbReference>
<dbReference type="Gene3D" id="2.60.40.10">
    <property type="entry name" value="Immunoglobulins"/>
    <property type="match status" value="2"/>
</dbReference>
<dbReference type="PANTHER" id="PTHR34819">
    <property type="entry name" value="LARGE CYSTEINE-RICH PERIPLASMIC PROTEIN OMCB"/>
    <property type="match status" value="1"/>
</dbReference>
<proteinExistence type="predicted"/>
<reference evidence="4 5" key="1">
    <citation type="submission" date="2017-07" db="EMBL/GenBank/DDBJ databases">
        <title>Genome sequence of Streptomyces pluripotens MUSC 137T.</title>
        <authorList>
            <person name="Ser H.-L."/>
            <person name="Lee L.-H."/>
        </authorList>
    </citation>
    <scope>NUCLEOTIDE SEQUENCE [LARGE SCALE GENOMIC DNA]</scope>
    <source>
        <strain evidence="4 5">MUSC 137</strain>
    </source>
</reference>
<evidence type="ECO:0000259" key="3">
    <source>
        <dbReference type="Pfam" id="PF01345"/>
    </source>
</evidence>
<feature type="domain" description="DUF11" evidence="3">
    <location>
        <begin position="444"/>
        <end position="550"/>
    </location>
</feature>
<feature type="domain" description="DUF11" evidence="3">
    <location>
        <begin position="563"/>
        <end position="680"/>
    </location>
</feature>
<dbReference type="NCBIfam" id="TIGR01451">
    <property type="entry name" value="B_ant_repeat"/>
    <property type="match status" value="3"/>
</dbReference>
<feature type="region of interest" description="Disordered" evidence="1">
    <location>
        <begin position="650"/>
        <end position="703"/>
    </location>
</feature>
<feature type="compositionally biased region" description="Basic and acidic residues" evidence="1">
    <location>
        <begin position="690"/>
        <end position="703"/>
    </location>
</feature>
<gene>
    <name evidence="4" type="ORF">LK07_00490</name>
</gene>
<dbReference type="InterPro" id="IPR051172">
    <property type="entry name" value="Chlamydia_OmcB"/>
</dbReference>
<dbReference type="InterPro" id="IPR001434">
    <property type="entry name" value="OmcB-like_DUF11"/>
</dbReference>
<dbReference type="Pfam" id="PF01345">
    <property type="entry name" value="DUF11"/>
    <property type="match status" value="3"/>
</dbReference>
<dbReference type="SUPFAM" id="SSF49899">
    <property type="entry name" value="Concanavalin A-like lectins/glucanases"/>
    <property type="match status" value="1"/>
</dbReference>
<dbReference type="RefSeq" id="WP_089516713.1">
    <property type="nucleotide sequence ID" value="NZ_CP022433.1"/>
</dbReference>
<accession>A0A221NS06</accession>
<name>A0A221NS06_9ACTN</name>
<dbReference type="GO" id="GO:0005975">
    <property type="term" value="P:carbohydrate metabolic process"/>
    <property type="evidence" value="ECO:0007669"/>
    <property type="project" value="UniProtKB-ARBA"/>
</dbReference>
<evidence type="ECO:0000256" key="1">
    <source>
        <dbReference type="SAM" id="MobiDB-lite"/>
    </source>
</evidence>
<dbReference type="Proteomes" id="UP000031501">
    <property type="component" value="Chromosome"/>
</dbReference>
<organism evidence="4 5">
    <name type="scientific">Streptomyces pluripotens</name>
    <dbReference type="NCBI Taxonomy" id="1355015"/>
    <lineage>
        <taxon>Bacteria</taxon>
        <taxon>Bacillati</taxon>
        <taxon>Actinomycetota</taxon>
        <taxon>Actinomycetes</taxon>
        <taxon>Kitasatosporales</taxon>
        <taxon>Streptomycetaceae</taxon>
        <taxon>Streptomyces</taxon>
    </lineage>
</organism>
<evidence type="ECO:0000313" key="5">
    <source>
        <dbReference type="Proteomes" id="UP000031501"/>
    </source>
</evidence>
<sequence length="703" mass="71706">MREPLRARWRRIVRAVLCTVVLTVPPPAFAAATDGGGRAVSDLPRALTFPVHETFDRSSNSGSTVGSAAVTGDGWMRLTSAASGQAGTWKMNDSFPSSLGVIVEFTYATYGGTAFDGKRGDGLSFYLTDGTAANGVGAPGGGLGYACAKRYFTCSSPYGVPGAYLGIGFDEYGNFSSADVGNGGPGNQPNKIVVRGGGNRSSGYRYATAVGGPDGTVETGSRAEFRTVRIALLPSGGRMKLSLWSDAGPGTAMTKLISDYDVSTIGSQPSLPSTLKVGFAGSTGGATNIHEVGDLKINVPVDLAVTKAVSPSTVPAAGGPVTYTITVSNDHTNDVSGAIVRDDVPGLTEVTWTCSAGDGGSCGQASGSGNTLHTTADLKKGGSVTYTITGTAPAQPTTLRNTATVQPPADRTDIHPDDNTATSPDTTVTARADVAAEKEGLGTGPVTPGEEFDYRITAVNHGPSDTTSVDTVDTLPDPLTFVASPDGCTAAAHQITCPARAALAAGGQTSWTFRVRLDPAYTGDGTDLLNTATVRHAVADPVPENNDSAAAAPPGGVRAPRADLATVKSTKAARPVAPGETYGYTVTVTNRGPSVAHQITLSDPLVPALDFVSSADGCAEEDRTVGCGPVGELAPGQSVTWRFTVRLDPAYSGDGSDIRNTATAQADTEDPDPRNNMGTAGPPGGSVRPARADVELDKRATAG</sequence>
<dbReference type="EMBL" id="CP022433">
    <property type="protein sequence ID" value="ASN22757.1"/>
    <property type="molecule type" value="Genomic_DNA"/>
</dbReference>
<keyword evidence="2" id="KW-0732">Signal</keyword>
<dbReference type="InterPro" id="IPR013783">
    <property type="entry name" value="Ig-like_fold"/>
</dbReference>
<dbReference type="Gene3D" id="2.60.120.200">
    <property type="match status" value="1"/>
</dbReference>
<keyword evidence="5" id="KW-1185">Reference proteome</keyword>
<dbReference type="AlphaFoldDB" id="A0A221NS06"/>
<feature type="chain" id="PRO_5012149142" description="DUF11 domain-containing protein" evidence="2">
    <location>
        <begin position="31"/>
        <end position="703"/>
    </location>
</feature>
<feature type="domain" description="DUF11" evidence="3">
    <location>
        <begin position="302"/>
        <end position="422"/>
    </location>
</feature>